<protein>
    <submittedName>
        <fullName evidence="1">Uncharacterized protein</fullName>
    </submittedName>
</protein>
<comment type="caution">
    <text evidence="1">The sequence shown here is derived from an EMBL/GenBank/DDBJ whole genome shotgun (WGS) entry which is preliminary data.</text>
</comment>
<accession>A0A840V1M9</accession>
<dbReference type="InterPro" id="IPR049974">
    <property type="entry name" value="Amuc_1099-like"/>
</dbReference>
<sequence length="365" mass="40274">MSKAPKNIEKILLGAGVVVGGTLAAFGIMKNVGVGKDFGSSITQPSDVDTSIPLASEVGSTLNSSGSKIDVPSAEVPAPNLEGGMRPVDLYVGSALYASRDNPNEPVDPVTADNIHPPIPNAWWLKYGAKLNFADSPSRDDDNDGFTNLEEFKAKTDPTNASKHPPLIAKLTYVTDESFRWVIIPGFPLEGKLSPKLEAGDPADNAPVKMKVGFSDQLESGAIFFKEGDERFVNRFKFLGIEERAVRNERLNIDQNVTFAKFEDQKDNKKGLTYEFPTNIPRAEREAQSQYDRFAVLDLRALGFEGQDFKIEERRKFALPPDADEQAYYLKEVTPEKIVVEWEEGGETHEVEISKGQMPDFDLGE</sequence>
<dbReference type="Proteomes" id="UP000557717">
    <property type="component" value="Unassembled WGS sequence"/>
</dbReference>
<reference evidence="1 2" key="1">
    <citation type="submission" date="2020-08" db="EMBL/GenBank/DDBJ databases">
        <title>Genomic Encyclopedia of Type Strains, Phase IV (KMG-IV): sequencing the most valuable type-strain genomes for metagenomic binning, comparative biology and taxonomic classification.</title>
        <authorList>
            <person name="Goeker M."/>
        </authorList>
    </citation>
    <scope>NUCLEOTIDE SEQUENCE [LARGE SCALE GENOMIC DNA]</scope>
    <source>
        <strain evidence="1 2">YC6886</strain>
    </source>
</reference>
<name>A0A840V1M9_9BACT</name>
<evidence type="ECO:0000313" key="1">
    <source>
        <dbReference type="EMBL" id="MBB5351895.1"/>
    </source>
</evidence>
<evidence type="ECO:0000313" key="2">
    <source>
        <dbReference type="Proteomes" id="UP000557717"/>
    </source>
</evidence>
<organism evidence="1 2">
    <name type="scientific">Haloferula luteola</name>
    <dbReference type="NCBI Taxonomy" id="595692"/>
    <lineage>
        <taxon>Bacteria</taxon>
        <taxon>Pseudomonadati</taxon>
        <taxon>Verrucomicrobiota</taxon>
        <taxon>Verrucomicrobiia</taxon>
        <taxon>Verrucomicrobiales</taxon>
        <taxon>Verrucomicrobiaceae</taxon>
        <taxon>Haloferula</taxon>
    </lineage>
</organism>
<dbReference type="AlphaFoldDB" id="A0A840V1M9"/>
<dbReference type="EMBL" id="JACHFD010000009">
    <property type="protein sequence ID" value="MBB5351895.1"/>
    <property type="molecule type" value="Genomic_DNA"/>
</dbReference>
<gene>
    <name evidence="1" type="ORF">HNR46_002134</name>
</gene>
<proteinExistence type="predicted"/>
<keyword evidence="2" id="KW-1185">Reference proteome</keyword>
<dbReference type="NCBIfam" id="NF042425">
    <property type="entry name" value="Amuc_1099_fam"/>
    <property type="match status" value="1"/>
</dbReference>
<dbReference type="RefSeq" id="WP_184018467.1">
    <property type="nucleotide sequence ID" value="NZ_JACHFD010000009.1"/>
</dbReference>